<feature type="compositionally biased region" description="Pro residues" evidence="1">
    <location>
        <begin position="103"/>
        <end position="129"/>
    </location>
</feature>
<proteinExistence type="predicted"/>
<dbReference type="InterPro" id="IPR031744">
    <property type="entry name" value="SMIM1"/>
</dbReference>
<keyword evidence="2" id="KW-1133">Transmembrane helix</keyword>
<evidence type="ECO:0000313" key="4">
    <source>
        <dbReference type="RefSeq" id="XP_019490452.1"/>
    </source>
</evidence>
<keyword evidence="2" id="KW-0812">Transmembrane</keyword>
<keyword evidence="3" id="KW-1185">Reference proteome</keyword>
<evidence type="ECO:0000256" key="1">
    <source>
        <dbReference type="SAM" id="MobiDB-lite"/>
    </source>
</evidence>
<organism evidence="3 4">
    <name type="scientific">Hipposideros armiger</name>
    <name type="common">Great Himalayan leaf-nosed bat</name>
    <dbReference type="NCBI Taxonomy" id="186990"/>
    <lineage>
        <taxon>Eukaryota</taxon>
        <taxon>Metazoa</taxon>
        <taxon>Chordata</taxon>
        <taxon>Craniata</taxon>
        <taxon>Vertebrata</taxon>
        <taxon>Euteleostomi</taxon>
        <taxon>Mammalia</taxon>
        <taxon>Eutheria</taxon>
        <taxon>Laurasiatheria</taxon>
        <taxon>Chiroptera</taxon>
        <taxon>Yinpterochiroptera</taxon>
        <taxon>Rhinolophoidea</taxon>
        <taxon>Hipposideridae</taxon>
        <taxon>Hipposideros</taxon>
    </lineage>
</organism>
<evidence type="ECO:0000256" key="2">
    <source>
        <dbReference type="SAM" id="Phobius"/>
    </source>
</evidence>
<dbReference type="Proteomes" id="UP000694851">
    <property type="component" value="Unplaced"/>
</dbReference>
<dbReference type="Pfam" id="PF15875">
    <property type="entry name" value="DUF4731"/>
    <property type="match status" value="1"/>
</dbReference>
<keyword evidence="2" id="KW-0472">Membrane</keyword>
<feature type="compositionally biased region" description="Basic residues" evidence="1">
    <location>
        <begin position="30"/>
        <end position="39"/>
    </location>
</feature>
<feature type="transmembrane region" description="Helical" evidence="2">
    <location>
        <begin position="290"/>
        <end position="315"/>
    </location>
</feature>
<evidence type="ECO:0000313" key="3">
    <source>
        <dbReference type="Proteomes" id="UP000694851"/>
    </source>
</evidence>
<dbReference type="PANTHER" id="PTHR38503:SF1">
    <property type="entry name" value="SMALL INTEGRAL MEMBRANE PROTEIN 1"/>
    <property type="match status" value="1"/>
</dbReference>
<dbReference type="GeneID" id="109378584"/>
<feature type="compositionally biased region" description="Gly residues" evidence="1">
    <location>
        <begin position="147"/>
        <end position="163"/>
    </location>
</feature>
<dbReference type="AlphaFoldDB" id="A0A8B7QQF1"/>
<dbReference type="PANTHER" id="PTHR38503">
    <property type="entry name" value="SMALL INTEGRAL MEMBRANE PROTEIN 1"/>
    <property type="match status" value="1"/>
</dbReference>
<name>A0A8B7QQF1_HIPAR</name>
<feature type="region of interest" description="Disordered" evidence="1">
    <location>
        <begin position="103"/>
        <end position="166"/>
    </location>
</feature>
<gene>
    <name evidence="4" type="primary">LOC109378584</name>
</gene>
<dbReference type="RefSeq" id="XP_019490452.1">
    <property type="nucleotide sequence ID" value="XM_019634907.1"/>
</dbReference>
<dbReference type="OrthoDB" id="8633453at2759"/>
<protein>
    <submittedName>
        <fullName evidence="4">Translation initiation factor IF-2-like isoform X1</fullName>
    </submittedName>
</protein>
<reference evidence="4" key="1">
    <citation type="submission" date="2025-08" db="UniProtKB">
        <authorList>
            <consortium name="RefSeq"/>
        </authorList>
    </citation>
    <scope>IDENTIFICATION</scope>
    <source>
        <tissue evidence="4">Muscle</tissue>
    </source>
</reference>
<sequence>MSKSTTGTVRRKVGERALEWTSESGSRSSASRHVHRRTRGALGAAQRGRGSGILPRPVLGCSAPRPLPSAAPPTCGPCAPPLQPIPAAPTPCCCSAPRRPLRLQPPRPPRCGPGGPRSPRPCPARGPRPAPRRFLAPGTDPRDTGWPGRGEAGSGVVPGGGTQGPIRRGAARCGPPGDTPWPVPFRPPTRPILFTFSFFKVGGIGSGLGGGPCSTAKSVLNACLHLPTRALQPPAPSMQLQDSGVQYSRWDDSSRDEVSVAAVSSTEEASSWESCHPRFSQKLRSGKLGLAMKALGGMAVFWAVFILGYITSYFVHKCK</sequence>
<accession>A0A8B7QQF1</accession>
<feature type="region of interest" description="Disordered" evidence="1">
    <location>
        <begin position="1"/>
        <end position="57"/>
    </location>
</feature>
<dbReference type="KEGG" id="hai:109378584"/>